<feature type="compositionally biased region" description="Basic and acidic residues" evidence="1">
    <location>
        <begin position="183"/>
        <end position="193"/>
    </location>
</feature>
<sequence length="581" mass="64885">MSSRVDEQLKDPRMAEHNMVTAGNGSTSREDKAGDGHDASEEVLKNLLRDEEAFKKELTKRRIHRGKIRGKIRVLQESMELLIIPEGQETTEELQSLEVQEDLLHDQLRRAEEYIAELQQCRAEVVSKTAKEQARSVASRSSIRTGSDDFRGSGNLSKDYHSRSCGEGEVDEDNNKQLGDLLGDSKKAKDPKASPKSSVERAVPSFRQDSDRGITLCRVNRSSINANGVSKLILPDCDDILDLDSHFEVVEGILRESGAGDYVKGDPGKRQFVLRDEIKMSCVGKLLATLPSGTVRECAKRAARRSKYVWERVKQQLRCRFCKKATIISNIEESLKKLTYGGPGKADQFLDVAEAIVLRCVDSHKDNSETYRVIRRVIGTLPSSIAVDVITEIKREARAKTGSYRAISEESWERLLPFSQEVQLDPDEEGITIADIIRDVSRTSEETQRREADRVAYVSQPVQEKLKGGKGSDRQAYPKSSGTSSLESWAKGFKTALVITAKNLEEQDITGRFQPDGCKLLRSRGKGRGQPFGKVVGAVLGYNDAAKGKEVTTKITEDDQLKEKYRVRPFTFKEQGNESGR</sequence>
<protein>
    <submittedName>
        <fullName evidence="2">Uncharacterized protein</fullName>
    </submittedName>
</protein>
<evidence type="ECO:0000313" key="3">
    <source>
        <dbReference type="Proteomes" id="UP000007800"/>
    </source>
</evidence>
<name>C5LX54_PERM5</name>
<feature type="region of interest" description="Disordered" evidence="1">
    <location>
        <begin position="1"/>
        <end position="40"/>
    </location>
</feature>
<dbReference type="GeneID" id="9062502"/>
<proteinExistence type="predicted"/>
<feature type="non-terminal residue" evidence="2">
    <location>
        <position position="581"/>
    </location>
</feature>
<dbReference type="AlphaFoldDB" id="C5LX54"/>
<dbReference type="EMBL" id="GG686382">
    <property type="protein sequence ID" value="EEQ98688.1"/>
    <property type="molecule type" value="Genomic_DNA"/>
</dbReference>
<reference evidence="2 3" key="1">
    <citation type="submission" date="2008-07" db="EMBL/GenBank/DDBJ databases">
        <authorList>
            <person name="El-Sayed N."/>
            <person name="Caler E."/>
            <person name="Inman J."/>
            <person name="Amedeo P."/>
            <person name="Hass B."/>
            <person name="Wortman J."/>
        </authorList>
    </citation>
    <scope>NUCLEOTIDE SEQUENCE [LARGE SCALE GENOMIC DNA]</scope>
    <source>
        <strain evidence="3">ATCC 50983 / TXsc</strain>
    </source>
</reference>
<dbReference type="Proteomes" id="UP000007800">
    <property type="component" value="Unassembled WGS sequence"/>
</dbReference>
<accession>C5LX54</accession>
<feature type="compositionally biased region" description="Polar residues" evidence="1">
    <location>
        <begin position="136"/>
        <end position="145"/>
    </location>
</feature>
<feature type="region of interest" description="Disordered" evidence="1">
    <location>
        <begin position="461"/>
        <end position="486"/>
    </location>
</feature>
<keyword evidence="3" id="KW-1185">Reference proteome</keyword>
<dbReference type="RefSeq" id="XP_002765971.1">
    <property type="nucleotide sequence ID" value="XM_002765925.1"/>
</dbReference>
<feature type="compositionally biased region" description="Basic and acidic residues" evidence="1">
    <location>
        <begin position="464"/>
        <end position="473"/>
    </location>
</feature>
<gene>
    <name evidence="2" type="ORF">Pmar_PMAR016396</name>
</gene>
<evidence type="ECO:0000256" key="1">
    <source>
        <dbReference type="SAM" id="MobiDB-lite"/>
    </source>
</evidence>
<dbReference type="InParanoid" id="C5LX54"/>
<organism evidence="3">
    <name type="scientific">Perkinsus marinus (strain ATCC 50983 / TXsc)</name>
    <dbReference type="NCBI Taxonomy" id="423536"/>
    <lineage>
        <taxon>Eukaryota</taxon>
        <taxon>Sar</taxon>
        <taxon>Alveolata</taxon>
        <taxon>Perkinsozoa</taxon>
        <taxon>Perkinsea</taxon>
        <taxon>Perkinsida</taxon>
        <taxon>Perkinsidae</taxon>
        <taxon>Perkinsus</taxon>
    </lineage>
</organism>
<feature type="compositionally biased region" description="Basic and acidic residues" evidence="1">
    <location>
        <begin position="28"/>
        <end position="40"/>
    </location>
</feature>
<evidence type="ECO:0000313" key="2">
    <source>
        <dbReference type="EMBL" id="EEQ98688.1"/>
    </source>
</evidence>
<feature type="compositionally biased region" description="Basic and acidic residues" evidence="1">
    <location>
        <begin position="1"/>
        <end position="16"/>
    </location>
</feature>
<dbReference type="OrthoDB" id="10528316at2759"/>
<feature type="region of interest" description="Disordered" evidence="1">
    <location>
        <begin position="132"/>
        <end position="205"/>
    </location>
</feature>